<evidence type="ECO:0000259" key="6">
    <source>
        <dbReference type="PROSITE" id="PS50119"/>
    </source>
</evidence>
<dbReference type="InterPro" id="IPR001841">
    <property type="entry name" value="Znf_RING"/>
</dbReference>
<keyword evidence="2 4" id="KW-0863">Zinc-finger</keyword>
<dbReference type="InterPro" id="IPR013083">
    <property type="entry name" value="Znf_RING/FYVE/PHD"/>
</dbReference>
<dbReference type="SUPFAM" id="SSF57850">
    <property type="entry name" value="RING/U-box"/>
    <property type="match status" value="1"/>
</dbReference>
<dbReference type="Pfam" id="PF00097">
    <property type="entry name" value="zf-C3HC4"/>
    <property type="match status" value="1"/>
</dbReference>
<gene>
    <name evidence="7" type="ORF">MCOR_16372</name>
</gene>
<sequence>MAECPTSNKESFIVKCGICLSAFTKPVLLNCFHIFCTPCITKLAEGKETLICPLCRAVQVLPKHGVEGLILYPYVEEGTLPDTNVMIICQMCDNDKVAVSNCIDCNSKMCLECSAYHLKHKLFKTHKTEKIEFECTEIKSQAAKQMENDACETHNEELSLYCEPCNRAICKECVTQSHKFHNNLSSPEKERPFAIGYWCNVIENNWNRPRERNIEFSRK</sequence>
<reference evidence="7 8" key="1">
    <citation type="submission" date="2020-06" db="EMBL/GenBank/DDBJ databases">
        <authorList>
            <person name="Li R."/>
            <person name="Bekaert M."/>
        </authorList>
    </citation>
    <scope>NUCLEOTIDE SEQUENCE [LARGE SCALE GENOMIC DNA]</scope>
    <source>
        <strain evidence="8">wild</strain>
    </source>
</reference>
<protein>
    <submittedName>
        <fullName evidence="7">TRIM2_3</fullName>
    </submittedName>
</protein>
<dbReference type="InterPro" id="IPR017907">
    <property type="entry name" value="Znf_RING_CS"/>
</dbReference>
<evidence type="ECO:0000313" key="7">
    <source>
        <dbReference type="EMBL" id="CAC5380414.1"/>
    </source>
</evidence>
<dbReference type="OrthoDB" id="111250at2759"/>
<dbReference type="Pfam" id="PF00643">
    <property type="entry name" value="zf-B_box"/>
    <property type="match status" value="1"/>
</dbReference>
<dbReference type="Proteomes" id="UP000507470">
    <property type="component" value="Unassembled WGS sequence"/>
</dbReference>
<dbReference type="PANTHER" id="PTHR25462">
    <property type="entry name" value="BONUS, ISOFORM C-RELATED"/>
    <property type="match status" value="1"/>
</dbReference>
<accession>A0A6J8BC37</accession>
<dbReference type="AlphaFoldDB" id="A0A6J8BC37"/>
<dbReference type="Gene3D" id="3.30.160.60">
    <property type="entry name" value="Classic Zinc Finger"/>
    <property type="match status" value="1"/>
</dbReference>
<evidence type="ECO:0000256" key="3">
    <source>
        <dbReference type="ARBA" id="ARBA00022833"/>
    </source>
</evidence>
<evidence type="ECO:0000256" key="4">
    <source>
        <dbReference type="PROSITE-ProRule" id="PRU00024"/>
    </source>
</evidence>
<name>A0A6J8BC37_MYTCO</name>
<dbReference type="SUPFAM" id="SSF57845">
    <property type="entry name" value="B-box zinc-binding domain"/>
    <property type="match status" value="1"/>
</dbReference>
<dbReference type="PROSITE" id="PS50089">
    <property type="entry name" value="ZF_RING_2"/>
    <property type="match status" value="1"/>
</dbReference>
<dbReference type="InterPro" id="IPR018957">
    <property type="entry name" value="Znf_C3HC4_RING-type"/>
</dbReference>
<feature type="domain" description="B box-type" evidence="6">
    <location>
        <begin position="146"/>
        <end position="188"/>
    </location>
</feature>
<dbReference type="Gene3D" id="3.30.40.10">
    <property type="entry name" value="Zinc/RING finger domain, C3HC4 (zinc finger)"/>
    <property type="match status" value="1"/>
</dbReference>
<keyword evidence="8" id="KW-1185">Reference proteome</keyword>
<evidence type="ECO:0000313" key="8">
    <source>
        <dbReference type="Proteomes" id="UP000507470"/>
    </source>
</evidence>
<feature type="domain" description="RING-type" evidence="5">
    <location>
        <begin position="16"/>
        <end position="56"/>
    </location>
</feature>
<dbReference type="SMART" id="SM00336">
    <property type="entry name" value="BBOX"/>
    <property type="match status" value="2"/>
</dbReference>
<dbReference type="CDD" id="cd19757">
    <property type="entry name" value="Bbox1"/>
    <property type="match status" value="1"/>
</dbReference>
<dbReference type="PROSITE" id="PS50119">
    <property type="entry name" value="ZF_BBOX"/>
    <property type="match status" value="2"/>
</dbReference>
<dbReference type="Gene3D" id="4.10.830.40">
    <property type="match status" value="1"/>
</dbReference>
<evidence type="ECO:0000259" key="5">
    <source>
        <dbReference type="PROSITE" id="PS50089"/>
    </source>
</evidence>
<proteinExistence type="predicted"/>
<dbReference type="SMART" id="SM00184">
    <property type="entry name" value="RING"/>
    <property type="match status" value="1"/>
</dbReference>
<dbReference type="PANTHER" id="PTHR25462:SF296">
    <property type="entry name" value="MEIOTIC P26, ISOFORM F"/>
    <property type="match status" value="1"/>
</dbReference>
<evidence type="ECO:0000256" key="2">
    <source>
        <dbReference type="ARBA" id="ARBA00022771"/>
    </source>
</evidence>
<dbReference type="InterPro" id="IPR000315">
    <property type="entry name" value="Znf_B-box"/>
</dbReference>
<dbReference type="InterPro" id="IPR047153">
    <property type="entry name" value="TRIM45/56/19-like"/>
</dbReference>
<dbReference type="EMBL" id="CACVKT020002885">
    <property type="protein sequence ID" value="CAC5380414.1"/>
    <property type="molecule type" value="Genomic_DNA"/>
</dbReference>
<evidence type="ECO:0000256" key="1">
    <source>
        <dbReference type="ARBA" id="ARBA00022723"/>
    </source>
</evidence>
<keyword evidence="1" id="KW-0479">Metal-binding</keyword>
<dbReference type="PROSITE" id="PS00518">
    <property type="entry name" value="ZF_RING_1"/>
    <property type="match status" value="1"/>
</dbReference>
<feature type="domain" description="B box-type" evidence="6">
    <location>
        <begin position="84"/>
        <end position="131"/>
    </location>
</feature>
<keyword evidence="3" id="KW-0862">Zinc</keyword>
<dbReference type="GO" id="GO:0008270">
    <property type="term" value="F:zinc ion binding"/>
    <property type="evidence" value="ECO:0007669"/>
    <property type="project" value="UniProtKB-KW"/>
</dbReference>
<organism evidence="7 8">
    <name type="scientific">Mytilus coruscus</name>
    <name type="common">Sea mussel</name>
    <dbReference type="NCBI Taxonomy" id="42192"/>
    <lineage>
        <taxon>Eukaryota</taxon>
        <taxon>Metazoa</taxon>
        <taxon>Spiralia</taxon>
        <taxon>Lophotrochozoa</taxon>
        <taxon>Mollusca</taxon>
        <taxon>Bivalvia</taxon>
        <taxon>Autobranchia</taxon>
        <taxon>Pteriomorphia</taxon>
        <taxon>Mytilida</taxon>
        <taxon>Mytiloidea</taxon>
        <taxon>Mytilidae</taxon>
        <taxon>Mytilinae</taxon>
        <taxon>Mytilus</taxon>
    </lineage>
</organism>